<keyword evidence="14" id="KW-1185">Reference proteome</keyword>
<feature type="compositionally biased region" description="Acidic residues" evidence="10">
    <location>
        <begin position="1327"/>
        <end position="1350"/>
    </location>
</feature>
<dbReference type="Pfam" id="PF06333">
    <property type="entry name" value="Med13_C"/>
    <property type="match status" value="2"/>
</dbReference>
<comment type="similarity">
    <text evidence="2 9">Belongs to the Mediator complex subunit 13 family.</text>
</comment>
<feature type="region of interest" description="Disordered" evidence="10">
    <location>
        <begin position="357"/>
        <end position="427"/>
    </location>
</feature>
<feature type="compositionally biased region" description="Low complexity" evidence="10">
    <location>
        <begin position="1380"/>
        <end position="1400"/>
    </location>
</feature>
<feature type="compositionally biased region" description="Acidic residues" evidence="10">
    <location>
        <begin position="565"/>
        <end position="574"/>
    </location>
</feature>
<organism evidence="13 14">
    <name type="scientific">Heterodera trifolii</name>
    <dbReference type="NCBI Taxonomy" id="157864"/>
    <lineage>
        <taxon>Eukaryota</taxon>
        <taxon>Metazoa</taxon>
        <taxon>Ecdysozoa</taxon>
        <taxon>Nematoda</taxon>
        <taxon>Chromadorea</taxon>
        <taxon>Rhabditida</taxon>
        <taxon>Tylenchina</taxon>
        <taxon>Tylenchomorpha</taxon>
        <taxon>Tylenchoidea</taxon>
        <taxon>Heteroderidae</taxon>
        <taxon>Heteroderinae</taxon>
        <taxon>Heterodera</taxon>
    </lineage>
</organism>
<feature type="compositionally biased region" description="Low complexity" evidence="10">
    <location>
        <begin position="120"/>
        <end position="145"/>
    </location>
</feature>
<feature type="region of interest" description="Disordered" evidence="10">
    <location>
        <begin position="1053"/>
        <end position="1093"/>
    </location>
</feature>
<feature type="compositionally biased region" description="Pro residues" evidence="10">
    <location>
        <begin position="23"/>
        <end position="32"/>
    </location>
</feature>
<feature type="compositionally biased region" description="Low complexity" evidence="10">
    <location>
        <begin position="1465"/>
        <end position="1477"/>
    </location>
</feature>
<feature type="domain" description="Mediator complex subunit Med13 C-terminal" evidence="11">
    <location>
        <begin position="3116"/>
        <end position="3346"/>
    </location>
</feature>
<feature type="compositionally biased region" description="Low complexity" evidence="10">
    <location>
        <begin position="3081"/>
        <end position="3096"/>
    </location>
</feature>
<dbReference type="Pfam" id="PF18296">
    <property type="entry name" value="MID_MedPIWI"/>
    <property type="match status" value="1"/>
</dbReference>
<dbReference type="EMBL" id="JBICBT010001342">
    <property type="protein sequence ID" value="KAL3072169.1"/>
    <property type="molecule type" value="Genomic_DNA"/>
</dbReference>
<feature type="compositionally biased region" description="Gly residues" evidence="10">
    <location>
        <begin position="3268"/>
        <end position="3284"/>
    </location>
</feature>
<feature type="region of interest" description="Disordered" evidence="10">
    <location>
        <begin position="553"/>
        <end position="609"/>
    </location>
</feature>
<accession>A0ABD2HUU0</accession>
<comment type="function">
    <text evidence="9">Component of the Mediator complex, a coactivator involved in regulated transcription of nearly all RNA polymerase II-dependent genes. Mediator functions as a bridge to convey information from gene-specific regulatory proteins to the basal RNA polymerase II transcription machinery. Mediator is recruited to promoters by direct interactions with regulatory proteins and serves as a scaffold for the assembly of a functional preinitiation complex with RNA polymerase II and the general transcription factors.</text>
</comment>
<feature type="compositionally biased region" description="Polar residues" evidence="10">
    <location>
        <begin position="788"/>
        <end position="801"/>
    </location>
</feature>
<dbReference type="PANTHER" id="PTHR48249">
    <property type="entry name" value="MEDIATOR OF RNA POLYMERASE II TRANSCRIPTION SUBUNIT 13"/>
    <property type="match status" value="1"/>
</dbReference>
<feature type="region of interest" description="Disordered" evidence="10">
    <location>
        <begin position="1"/>
        <end position="39"/>
    </location>
</feature>
<feature type="compositionally biased region" description="Low complexity" evidence="10">
    <location>
        <begin position="2564"/>
        <end position="2575"/>
    </location>
</feature>
<gene>
    <name evidence="13" type="ORF">niasHT_034763</name>
</gene>
<feature type="region of interest" description="Disordered" evidence="10">
    <location>
        <begin position="915"/>
        <end position="948"/>
    </location>
</feature>
<feature type="compositionally biased region" description="Low complexity" evidence="10">
    <location>
        <begin position="3046"/>
        <end position="3055"/>
    </location>
</feature>
<evidence type="ECO:0000256" key="7">
    <source>
        <dbReference type="ARBA" id="ARBA00023163"/>
    </source>
</evidence>
<evidence type="ECO:0000256" key="10">
    <source>
        <dbReference type="SAM" id="MobiDB-lite"/>
    </source>
</evidence>
<sequence length="3372" mass="361204">MAWAAAAVTDRPHRQPTTHITTQPPPPPPPPRAASSSSPHFSGIIFQQRQSVVWSAASSLMSSSGGSSTAGGGGAANDGGVASLEDCYTNIFHITELTGLKWCCLANSSDQPSHQSRPVSAADSAAGAASSAAGAPQSDANAADGSADDPVLRAYAQCVADGVLCAWRRRQPPSAAAAYESPVPKANAAKELWLFWYSVDEPKHIEQFKTEGLAVLVHSEIVDMDSPRVEFEYETRTLFFKALNTAIERRLLAEGFVRFGHWLCRPLEPRGGALSRDDRRALPRFVNAVRFHFFLHRDSLVCASLCVQRQPTILRLGKAQLRERSRAQPVILAPWSIRAKLVPGQHDLLRLVASPRPASNSDELGVGPSTSSQPEEVSSSSLSVVTDGTQQSSPLKKDNTADPMPSSSPSVKETAAPKNGENGSRMANISAIFDRQWTEWKRLYHSLADPTPSGQAQTTDSLPHSAAPSPQTNIQATTARSTATTTNASGPTGRNSGGGEGAWDAAGQHQKQQQQQQALPRLVMVEVNGHRMLYPSQFVAVLADELLPIERRKRAPSDVPQTTKEEEEQAEGDTEAAAGMSNSASTSTDSCGQTVPKSGQNNALSSSSVPQRPLFLHRMRRRSAAAIGQCAARCSFEDALLRARGSGVATAVKREPQQQQQQQFQNVQQHVTGTTTVRTLDEFNYDYARREFCYCRICHGGRRNGGAPSSTATTPLATTTAVGLNSPSSTASTTVAAVSGPLTPTAATTAIAVPAATVLHSPRSCAAPPAAPFHHRHGNNGNYDPYSSPATPFSASNQQHIQAVHDGPQHVHKTPSSSHKKAVPSLAAGKSASSKCNGTTKNGADDAAHNTHHQHSSGQQQQQNRWARGCATTAASSSSSTTSATEWPTVPEWDLLKAGSVLANRRKTQQQLLTLSRTKEGAQQHETAATTGGATSSRDAPRQPTTVPIDPSASALAELLMDEDDGMATDGADGCDTMTHHPIQDHHLMLLGHQHHPGLVCPPGLVPLSSDSAAIGLLTAQQRQRAATFGIVQQQLHHHQQQLQMQQQLMIRAEESRKRRRRTPRGRRRDGTLTEEERERQSERRRKRKPPSLHQLDTVSLAFCNEDSELFTVNPFDSLPPMPNIDEEKKSMGEQKQHQFIGTRQQFQQQQSHPAHMPQHQHQVVVQHQSILERLLLSPAGGGGILHAAPSEPSDRGDTEMSATVQFEHHAQPATSAATAAVSSSLVSSSFPQQYVQQQPQDVQPPPPHHLLPPHSSANAMLPTTTDAESMPNAETPPALLDTSAAGGGVSTEQQITAAAEKLANQLQQRRRHRRRQSNDRGREEGANEADGEEEDEEMMMEEEEEEEDNQRERDNNQQATNPNNNGREADEDERMMSMSSIDTSPASAPSPATGPSSVGGLSGAVSGGDRSLAAHRMVPVAAALLMRGGGTVVVPSGDDQSSQIVQLNPHHILSPPASNERIDSSVGSVNSQQQQHGCGGGGQPSGSAAIFGSQIPHDTLSRIYPTPPTPMQQFSPQNMMVMHSSHYQQQQQQHFQAVQCGYDDEPQVPKTTANLVDTMAQLAGQLRRMTDETPLYDGVKARPIAMFGLFAGDLLNERMSPEERIRQCCGIAVADAAEQNGELAESKSKLMRELHDHLNHRRKRLAELCHQSPSSASLAPAAVPLLPMPPAYTKRAKLAIAARLAADKADGDAGLDARLQELERMRFRVPIVDEMVQQQTGATAANGQFVPLPHQWAPWNGGGGGGPQFTHLPSAITPAMLIHHHQQQQQQQQRGIMPPLGFPSAQMFGGPLGAGGLRMPHGVAMAMGQANNNSHRLPLSALVNPMRSPPSFAPTPSSSNSAAPTPSAASAIYQQQMLFRQQQLMAAAAGMPSSLSRTPSVTALHQQQQQPLLQRRPSALITTGGLSGTAPTLASAVTATTPATVTAGPPSNMKVEMTTTIAATAHSQSNNSNNNTFVALLWDSLLEGGTVGARSSARLTLLIQDTVADLHYDIVFDACPLCCCNSNIRSAELGIYIGAPRALLMRCDQLQRRQRQQMMMGAGGGAAALLPKQWSGFRIMQTAELQKCNCGFSAVRHRYLCGRGSGLFADDIAEAGGFIWQSLQQQHQNNMSRRAFRPLFGRFNPANPTDRQFVDLLMHLSISQDMAAMVRSSRRLALGAIAEASVAKKKATSSANNYVQSPVDIYELNGVMDGILGLITAANAGGKGATTQKQPTGAASLLHPWGYQTADGVGEPRDVECLALFEELKESFLRTAPPHAVASLTASAAAAPMIPSYSNGRRLEQLTLRSFARKGGGGSKETGGGTSAAATVATATEANNGRTEPIPHVMVLSHAEREPILVSAQVLRDWDRLELMPADQCKDVLYLTVVPDVNVIASKCKVYMEELSNMYERRCRLGIHVPIGIREAPRDGIFRVGREENNSLSSGSTPAATAAIPTFPHTVHAMFMQFGPEFGDDMQPSLQRLRIFVECCFAKLCRFFLHNDHLFERRAFHESAYRQQQQPPQGTSLATVPDAVAMPPPAAPSGGSALGTIGGCSSAGPQSGPASATSTMLHHHHTGGPGSSSSSGSVLHSSPMAQHQHQTSPATANNGPNSVPILHGADGSSVNAGTSTVSPASSTSMAAALQRQTAEEMAQFEEKMAADLNVITGELENTAYLPHVVVCYMVNPFGTFGSDAAHRHFSVFASAVLLRMWNEFLQTMPPKRRPQLQLELLSLRSVYDFVAFVGGGTDCVGDFVTAARDGGAMDGDDDEADLCASYTRRERCSAQDELKRMAFSVYAQARILRPQIALDAMSKSMTRFGTMERMKDIMQMLGDNPLFFKFNCSPYLLAPARSFPVSLLNSVPPFAPGTSSTTINSSKLPLLLCPEGERVLFLAYCILPGDDWLCAAVTDERGTLLDTTLINLWCPQLAQSAAGMGKEWRHRQRHSQIADALQRLWMFAQSVMLTQEVRNWRLVIGRMGKLGHGEFKQWTEILSKKNLKSRNNALKGKAPPEESGAVSAPCQSCAQSHGWAETPALLSACLVSTEPEPHLRVMASTSPGALGDSAGSIGTTNAAGGGSGAGGGMKPSGGGTSGGGGGANSISSASSATSSKPAMGSAGAGRQSALGANVGAQQQWWSQTAVACPDDRSVTHIMVFQTILNVSLGHHQGEDMLQNAFDDDGDLTNVLGGFNFVEQNQEELDLDNLEIDKDEETQINNQPMAIGYTVSTAPLPPGMPSSFWHRCPAARRRAGASGIAHLKSSLHINTSNLNEEYGGGAAQQRERDSGGAAGSGGTTASSAGGGAANAKATGAEQQQLPHAQHPLDAVATDDVLRYVLESYNALSWLSLDPVTGARRSCLPVHMQAIQRLNLAVNTFWGNDEQNQQQHQQQPK</sequence>
<feature type="compositionally biased region" description="Polar residues" evidence="10">
    <location>
        <begin position="831"/>
        <end position="842"/>
    </location>
</feature>
<evidence type="ECO:0000256" key="4">
    <source>
        <dbReference type="ARBA" id="ARBA00022491"/>
    </source>
</evidence>
<feature type="compositionally biased region" description="Low complexity" evidence="10">
    <location>
        <begin position="1231"/>
        <end position="1242"/>
    </location>
</feature>
<feature type="compositionally biased region" description="Polar residues" evidence="10">
    <location>
        <begin position="2498"/>
        <end position="2510"/>
    </location>
</feature>
<dbReference type="GO" id="GO:0005634">
    <property type="term" value="C:nucleus"/>
    <property type="evidence" value="ECO:0007669"/>
    <property type="project" value="UniProtKB-SubCell"/>
</dbReference>
<feature type="compositionally biased region" description="Low complexity" evidence="10">
    <location>
        <begin position="1835"/>
        <end position="1849"/>
    </location>
</feature>
<proteinExistence type="inferred from homology"/>
<feature type="compositionally biased region" description="Low complexity" evidence="10">
    <location>
        <begin position="368"/>
        <end position="386"/>
    </location>
</feature>
<dbReference type="Proteomes" id="UP001620626">
    <property type="component" value="Unassembled WGS sequence"/>
</dbReference>
<comment type="subcellular location">
    <subcellularLocation>
        <location evidence="1 9">Nucleus</location>
    </subcellularLocation>
</comment>
<evidence type="ECO:0000256" key="8">
    <source>
        <dbReference type="ARBA" id="ARBA00023242"/>
    </source>
</evidence>
<keyword evidence="6 9" id="KW-0010">Activator</keyword>
<feature type="compositionally biased region" description="Polar residues" evidence="10">
    <location>
        <begin position="2576"/>
        <end position="2594"/>
    </location>
</feature>
<evidence type="ECO:0000313" key="13">
    <source>
        <dbReference type="EMBL" id="KAL3072169.1"/>
    </source>
</evidence>
<dbReference type="InterPro" id="IPR009401">
    <property type="entry name" value="Med13_C"/>
</dbReference>
<evidence type="ECO:0000259" key="11">
    <source>
        <dbReference type="Pfam" id="PF06333"/>
    </source>
</evidence>
<feature type="compositionally biased region" description="Low complexity" evidence="10">
    <location>
        <begin position="2536"/>
        <end position="2549"/>
    </location>
</feature>
<keyword evidence="8 9" id="KW-0539">Nucleus</keyword>
<feature type="compositionally biased region" description="Low complexity" evidence="10">
    <location>
        <begin position="1357"/>
        <end position="1366"/>
    </location>
</feature>
<comment type="caution">
    <text evidence="13">The sequence shown here is derived from an EMBL/GenBank/DDBJ whole genome shotgun (WGS) entry which is preliminary data.</text>
</comment>
<comment type="subunit">
    <text evidence="9">Component of the Mediator complex.</text>
</comment>
<name>A0ABD2HUU0_9BILA</name>
<evidence type="ECO:0000256" key="2">
    <source>
        <dbReference type="ARBA" id="ARBA00009354"/>
    </source>
</evidence>
<keyword evidence="4 9" id="KW-0678">Repressor</keyword>
<feature type="region of interest" description="Disordered" evidence="10">
    <location>
        <begin position="2497"/>
        <end position="2616"/>
    </location>
</feature>
<feature type="compositionally biased region" description="Basic residues" evidence="10">
    <location>
        <begin position="810"/>
        <end position="822"/>
    </location>
</feature>
<evidence type="ECO:0000256" key="9">
    <source>
        <dbReference type="RuleBase" id="RU364134"/>
    </source>
</evidence>
<feature type="compositionally biased region" description="Basic and acidic residues" evidence="10">
    <location>
        <begin position="1069"/>
        <end position="1082"/>
    </location>
</feature>
<dbReference type="InterPro" id="IPR051139">
    <property type="entry name" value="Mediator_complx_sub13"/>
</dbReference>
<evidence type="ECO:0000256" key="6">
    <source>
        <dbReference type="ARBA" id="ARBA00023159"/>
    </source>
</evidence>
<feature type="compositionally biased region" description="Polar residues" evidence="10">
    <location>
        <begin position="580"/>
        <end position="609"/>
    </location>
</feature>
<feature type="domain" description="Mediator complex subunit Med13 C-terminal" evidence="11">
    <location>
        <begin position="2866"/>
        <end position="3045"/>
    </location>
</feature>
<feature type="compositionally biased region" description="Low complexity" evidence="10">
    <location>
        <begin position="871"/>
        <end position="885"/>
    </location>
</feature>
<keyword evidence="5 9" id="KW-0805">Transcription regulation</keyword>
<feature type="compositionally biased region" description="Basic and acidic residues" evidence="10">
    <location>
        <begin position="1317"/>
        <end position="1326"/>
    </location>
</feature>
<feature type="region of interest" description="Disordered" evidence="10">
    <location>
        <begin position="1453"/>
        <end position="1493"/>
    </location>
</feature>
<evidence type="ECO:0000259" key="12">
    <source>
        <dbReference type="Pfam" id="PF18296"/>
    </source>
</evidence>
<feature type="compositionally biased region" description="Gly residues" evidence="10">
    <location>
        <begin position="3056"/>
        <end position="3080"/>
    </location>
</feature>
<feature type="region of interest" description="Disordered" evidence="10">
    <location>
        <begin position="3252"/>
        <end position="3300"/>
    </location>
</feature>
<feature type="compositionally biased region" description="Low complexity" evidence="10">
    <location>
        <begin position="924"/>
        <end position="935"/>
    </location>
</feature>
<evidence type="ECO:0000256" key="5">
    <source>
        <dbReference type="ARBA" id="ARBA00023015"/>
    </source>
</evidence>
<feature type="region of interest" description="Disordered" evidence="10">
    <location>
        <begin position="3035"/>
        <end position="3103"/>
    </location>
</feature>
<reference evidence="13 14" key="1">
    <citation type="submission" date="2024-10" db="EMBL/GenBank/DDBJ databases">
        <authorList>
            <person name="Kim D."/>
        </authorList>
    </citation>
    <scope>NUCLEOTIDE SEQUENCE [LARGE SCALE GENOMIC DNA]</scope>
    <source>
        <strain evidence="13">BH-2024</strain>
    </source>
</reference>
<feature type="compositionally biased region" description="Polar residues" evidence="10">
    <location>
        <begin position="1256"/>
        <end position="1268"/>
    </location>
</feature>
<keyword evidence="7 9" id="KW-0804">Transcription</keyword>
<evidence type="ECO:0000313" key="14">
    <source>
        <dbReference type="Proteomes" id="UP001620626"/>
    </source>
</evidence>
<feature type="region of interest" description="Disordered" evidence="10">
    <location>
        <begin position="770"/>
        <end position="887"/>
    </location>
</feature>
<feature type="compositionally biased region" description="Low complexity" evidence="10">
    <location>
        <begin position="476"/>
        <end position="488"/>
    </location>
</feature>
<dbReference type="InterPro" id="IPR041285">
    <property type="entry name" value="MID_MedPIWI"/>
</dbReference>
<protein>
    <recommendedName>
        <fullName evidence="3 9">Mediator of RNA polymerase II transcription subunit 13</fullName>
    </recommendedName>
</protein>
<feature type="domain" description="MID" evidence="12">
    <location>
        <begin position="2363"/>
        <end position="2722"/>
    </location>
</feature>
<dbReference type="PANTHER" id="PTHR48249:SF3">
    <property type="entry name" value="MEDIATOR OF RNA POLYMERASE II TRANSCRIPTION SUBUNIT 13"/>
    <property type="match status" value="1"/>
</dbReference>
<feature type="region of interest" description="Disordered" evidence="10">
    <location>
        <begin position="1231"/>
        <end position="1409"/>
    </location>
</feature>
<feature type="compositionally biased region" description="Low complexity" evidence="10">
    <location>
        <begin position="508"/>
        <end position="517"/>
    </location>
</feature>
<feature type="region of interest" description="Disordered" evidence="10">
    <location>
        <begin position="1825"/>
        <end position="1849"/>
    </location>
</feature>
<feature type="compositionally biased region" description="Polar residues" evidence="10">
    <location>
        <begin position="2605"/>
        <end position="2616"/>
    </location>
</feature>
<feature type="compositionally biased region" description="Polar residues" evidence="10">
    <location>
        <begin position="452"/>
        <end position="475"/>
    </location>
</feature>
<evidence type="ECO:0000256" key="3">
    <source>
        <dbReference type="ARBA" id="ARBA00019618"/>
    </source>
</evidence>
<feature type="region of interest" description="Disordered" evidence="10">
    <location>
        <begin position="112"/>
        <end position="145"/>
    </location>
</feature>
<feature type="compositionally biased region" description="Basic residues" evidence="10">
    <location>
        <begin position="1058"/>
        <end position="1068"/>
    </location>
</feature>
<feature type="region of interest" description="Disordered" evidence="10">
    <location>
        <begin position="448"/>
        <end position="517"/>
    </location>
</feature>
<evidence type="ECO:0000256" key="1">
    <source>
        <dbReference type="ARBA" id="ARBA00004123"/>
    </source>
</evidence>